<accession>A0ABN7WIU7</accession>
<dbReference type="EMBL" id="CAJVQB010046559">
    <property type="protein sequence ID" value="CAG8833032.1"/>
    <property type="molecule type" value="Genomic_DNA"/>
</dbReference>
<feature type="non-terminal residue" evidence="2">
    <location>
        <position position="123"/>
    </location>
</feature>
<dbReference type="Proteomes" id="UP000789901">
    <property type="component" value="Unassembled WGS sequence"/>
</dbReference>
<organism evidence="2 3">
    <name type="scientific">Gigaspora margarita</name>
    <dbReference type="NCBI Taxonomy" id="4874"/>
    <lineage>
        <taxon>Eukaryota</taxon>
        <taxon>Fungi</taxon>
        <taxon>Fungi incertae sedis</taxon>
        <taxon>Mucoromycota</taxon>
        <taxon>Glomeromycotina</taxon>
        <taxon>Glomeromycetes</taxon>
        <taxon>Diversisporales</taxon>
        <taxon>Gigasporaceae</taxon>
        <taxon>Gigaspora</taxon>
    </lineage>
</organism>
<name>A0ABN7WIU7_GIGMA</name>
<evidence type="ECO:0000313" key="3">
    <source>
        <dbReference type="Proteomes" id="UP000789901"/>
    </source>
</evidence>
<protein>
    <submittedName>
        <fullName evidence="2">8009_t:CDS:1</fullName>
    </submittedName>
</protein>
<feature type="region of interest" description="Disordered" evidence="1">
    <location>
        <begin position="22"/>
        <end position="53"/>
    </location>
</feature>
<reference evidence="2 3" key="1">
    <citation type="submission" date="2021-06" db="EMBL/GenBank/DDBJ databases">
        <authorList>
            <person name="Kallberg Y."/>
            <person name="Tangrot J."/>
            <person name="Rosling A."/>
        </authorList>
    </citation>
    <scope>NUCLEOTIDE SEQUENCE [LARGE SCALE GENOMIC DNA]</scope>
    <source>
        <strain evidence="2 3">120-4 pot B 10/14</strain>
    </source>
</reference>
<keyword evidence="3" id="KW-1185">Reference proteome</keyword>
<gene>
    <name evidence="2" type="ORF">GMARGA_LOCUS31347</name>
</gene>
<evidence type="ECO:0000313" key="2">
    <source>
        <dbReference type="EMBL" id="CAG8833032.1"/>
    </source>
</evidence>
<comment type="caution">
    <text evidence="2">The sequence shown here is derived from an EMBL/GenBank/DDBJ whole genome shotgun (WGS) entry which is preliminary data.</text>
</comment>
<evidence type="ECO:0000256" key="1">
    <source>
        <dbReference type="SAM" id="MobiDB-lite"/>
    </source>
</evidence>
<sequence>MDKFVIRGEEAFFLNQKRKDNAYENDQSSSRPQFKESLKKKKSKDKKHERTDWNPEWPNQFLWIDRCIVDGKPYLFCLWCKKHPTADNIFVKADHNKLEIISKMRCVYLCAQKHLPIFAYPDI</sequence>
<proteinExistence type="predicted"/>